<dbReference type="InterPro" id="IPR050553">
    <property type="entry name" value="Thioredoxin_ResA/DsbE_sf"/>
</dbReference>
<dbReference type="InterPro" id="IPR036249">
    <property type="entry name" value="Thioredoxin-like_sf"/>
</dbReference>
<keyword evidence="7" id="KW-1185">Reference proteome</keyword>
<comment type="subcellular location">
    <subcellularLocation>
        <location evidence="1">Cell envelope</location>
    </subcellularLocation>
</comment>
<keyword evidence="2" id="KW-0201">Cytochrome c-type biogenesis</keyword>
<dbReference type="EMBL" id="CP054139">
    <property type="protein sequence ID" value="QKJ33200.1"/>
    <property type="molecule type" value="Genomic_DNA"/>
</dbReference>
<evidence type="ECO:0000256" key="4">
    <source>
        <dbReference type="ARBA" id="ARBA00023284"/>
    </source>
</evidence>
<dbReference type="InterPro" id="IPR013766">
    <property type="entry name" value="Thioredoxin_domain"/>
</dbReference>
<dbReference type="PROSITE" id="PS00194">
    <property type="entry name" value="THIOREDOXIN_1"/>
    <property type="match status" value="1"/>
</dbReference>
<dbReference type="InterPro" id="IPR000866">
    <property type="entry name" value="AhpC/TSA"/>
</dbReference>
<dbReference type="PANTHER" id="PTHR42852">
    <property type="entry name" value="THIOL:DISULFIDE INTERCHANGE PROTEIN DSBE"/>
    <property type="match status" value="1"/>
</dbReference>
<dbReference type="KEGG" id="mmab:HQ865_18425"/>
<dbReference type="Gene3D" id="3.40.30.10">
    <property type="entry name" value="Glutaredoxin"/>
    <property type="match status" value="1"/>
</dbReference>
<evidence type="ECO:0000259" key="5">
    <source>
        <dbReference type="PROSITE" id="PS51352"/>
    </source>
</evidence>
<dbReference type="PANTHER" id="PTHR42852:SF6">
    <property type="entry name" value="THIOL:DISULFIDE INTERCHANGE PROTEIN DSBE"/>
    <property type="match status" value="1"/>
</dbReference>
<accession>A0A7D4UQK2</accession>
<feature type="domain" description="Thioredoxin" evidence="5">
    <location>
        <begin position="148"/>
        <end position="286"/>
    </location>
</feature>
<dbReference type="Proteomes" id="UP000505355">
    <property type="component" value="Chromosome"/>
</dbReference>
<dbReference type="PROSITE" id="PS51352">
    <property type="entry name" value="THIOREDOXIN_2"/>
    <property type="match status" value="1"/>
</dbReference>
<dbReference type="GO" id="GO:0017004">
    <property type="term" value="P:cytochrome complex assembly"/>
    <property type="evidence" value="ECO:0007669"/>
    <property type="project" value="UniProtKB-KW"/>
</dbReference>
<gene>
    <name evidence="6" type="ORF">HQ865_18425</name>
</gene>
<evidence type="ECO:0000256" key="3">
    <source>
        <dbReference type="ARBA" id="ARBA00023157"/>
    </source>
</evidence>
<protein>
    <submittedName>
        <fullName evidence="6">TlpA family protein disulfide reductase</fullName>
    </submittedName>
</protein>
<dbReference type="Pfam" id="PF00578">
    <property type="entry name" value="AhpC-TSA"/>
    <property type="match status" value="1"/>
</dbReference>
<keyword evidence="4" id="KW-0676">Redox-active center</keyword>
<evidence type="ECO:0000256" key="1">
    <source>
        <dbReference type="ARBA" id="ARBA00004196"/>
    </source>
</evidence>
<dbReference type="AlphaFoldDB" id="A0A7D4UQK2"/>
<keyword evidence="3" id="KW-1015">Disulfide bond</keyword>
<dbReference type="GO" id="GO:0030313">
    <property type="term" value="C:cell envelope"/>
    <property type="evidence" value="ECO:0007669"/>
    <property type="project" value="UniProtKB-SubCell"/>
</dbReference>
<sequence length="286" mass="32540">MRQYVKEDMFIEGGNITVECDFKKKMLNYKLENDKTDKAYIEYWKRFSPLVRVARMTIDSSYLPGKTADEKKTYAAVYKRVCEVENDVARQFVKENTNNILGAFVCSSSLRSLPVDELEAIYNRFDPLMKNTRFLKAVADKIKGTRAAVTGNQAPLFTQNGVDGKPLSLANYKGKYVLVDFWASWCGPCRAENPNLVAAYAQYKNKNFSILGVSLDEDKKAWMKAIKDDKLTWDHVSDLKGWQNEAVKMYAVGAVPQNFLIDPQGKIIAQNLRGEELKATLEKLVK</sequence>
<dbReference type="GO" id="GO:0016491">
    <property type="term" value="F:oxidoreductase activity"/>
    <property type="evidence" value="ECO:0007669"/>
    <property type="project" value="InterPro"/>
</dbReference>
<name>A0A7D4UQK2_9SPHI</name>
<organism evidence="6 7">
    <name type="scientific">Mucilaginibacter mali</name>
    <dbReference type="NCBI Taxonomy" id="2740462"/>
    <lineage>
        <taxon>Bacteria</taxon>
        <taxon>Pseudomonadati</taxon>
        <taxon>Bacteroidota</taxon>
        <taxon>Sphingobacteriia</taxon>
        <taxon>Sphingobacteriales</taxon>
        <taxon>Sphingobacteriaceae</taxon>
        <taxon>Mucilaginibacter</taxon>
    </lineage>
</organism>
<reference evidence="6 7" key="1">
    <citation type="submission" date="2020-05" db="EMBL/GenBank/DDBJ databases">
        <title>Mucilaginibacter mali sp. nov.</title>
        <authorList>
            <person name="Kim H.S."/>
            <person name="Lee K.C."/>
            <person name="Suh M.K."/>
            <person name="Kim J.-S."/>
            <person name="Han K.-I."/>
            <person name="Eom M.K."/>
            <person name="Shin Y.K."/>
            <person name="Lee J.-S."/>
        </authorList>
    </citation>
    <scope>NUCLEOTIDE SEQUENCE [LARGE SCALE GENOMIC DNA]</scope>
    <source>
        <strain evidence="6 7">G2-14</strain>
    </source>
</reference>
<proteinExistence type="predicted"/>
<dbReference type="InterPro" id="IPR017937">
    <property type="entry name" value="Thioredoxin_CS"/>
</dbReference>
<dbReference type="SUPFAM" id="SSF52833">
    <property type="entry name" value="Thioredoxin-like"/>
    <property type="match status" value="1"/>
</dbReference>
<dbReference type="GO" id="GO:0016209">
    <property type="term" value="F:antioxidant activity"/>
    <property type="evidence" value="ECO:0007669"/>
    <property type="project" value="InterPro"/>
</dbReference>
<evidence type="ECO:0000313" key="7">
    <source>
        <dbReference type="Proteomes" id="UP000505355"/>
    </source>
</evidence>
<dbReference type="CDD" id="cd02966">
    <property type="entry name" value="TlpA_like_family"/>
    <property type="match status" value="1"/>
</dbReference>
<evidence type="ECO:0000256" key="2">
    <source>
        <dbReference type="ARBA" id="ARBA00022748"/>
    </source>
</evidence>
<evidence type="ECO:0000313" key="6">
    <source>
        <dbReference type="EMBL" id="QKJ33200.1"/>
    </source>
</evidence>